<dbReference type="RefSeq" id="WP_380729858.1">
    <property type="nucleotide sequence ID" value="NZ_JBHTLK010000339.1"/>
</dbReference>
<evidence type="ECO:0000313" key="1">
    <source>
        <dbReference type="EMBL" id="MFD1152194.1"/>
    </source>
</evidence>
<sequence>MTMAHVWWHSGYDRLCHAFSVEQTSGEHAGAAYFEAACAHSVPPELVVRSPAGALCVPCLVEVGSAMEGRDAWRD</sequence>
<name>A0ABW3R559_9PSEU</name>
<organism evidence="1 2">
    <name type="scientific">Saccharothrix hoggarensis</name>
    <dbReference type="NCBI Taxonomy" id="913853"/>
    <lineage>
        <taxon>Bacteria</taxon>
        <taxon>Bacillati</taxon>
        <taxon>Actinomycetota</taxon>
        <taxon>Actinomycetes</taxon>
        <taxon>Pseudonocardiales</taxon>
        <taxon>Pseudonocardiaceae</taxon>
        <taxon>Saccharothrix</taxon>
    </lineage>
</organism>
<gene>
    <name evidence="1" type="ORF">ACFQ3T_34105</name>
</gene>
<comment type="caution">
    <text evidence="1">The sequence shown here is derived from an EMBL/GenBank/DDBJ whole genome shotgun (WGS) entry which is preliminary data.</text>
</comment>
<dbReference type="EMBL" id="JBHTLK010000339">
    <property type="protein sequence ID" value="MFD1152194.1"/>
    <property type="molecule type" value="Genomic_DNA"/>
</dbReference>
<accession>A0ABW3R559</accession>
<dbReference type="Proteomes" id="UP001597168">
    <property type="component" value="Unassembled WGS sequence"/>
</dbReference>
<evidence type="ECO:0000313" key="2">
    <source>
        <dbReference type="Proteomes" id="UP001597168"/>
    </source>
</evidence>
<keyword evidence="2" id="KW-1185">Reference proteome</keyword>
<protein>
    <submittedName>
        <fullName evidence="1">Uncharacterized protein</fullName>
    </submittedName>
</protein>
<proteinExistence type="predicted"/>
<reference evidence="2" key="1">
    <citation type="journal article" date="2019" name="Int. J. Syst. Evol. Microbiol.">
        <title>The Global Catalogue of Microorganisms (GCM) 10K type strain sequencing project: providing services to taxonomists for standard genome sequencing and annotation.</title>
        <authorList>
            <consortium name="The Broad Institute Genomics Platform"/>
            <consortium name="The Broad Institute Genome Sequencing Center for Infectious Disease"/>
            <person name="Wu L."/>
            <person name="Ma J."/>
        </authorList>
    </citation>
    <scope>NUCLEOTIDE SEQUENCE [LARGE SCALE GENOMIC DNA]</scope>
    <source>
        <strain evidence="2">CCUG 60214</strain>
    </source>
</reference>